<dbReference type="FunFam" id="2.40.70.10:FF:000008">
    <property type="entry name" value="Cathepsin D"/>
    <property type="match status" value="1"/>
</dbReference>
<dbReference type="PROSITE" id="PS51767">
    <property type="entry name" value="PEPTIDASE_A1"/>
    <property type="match status" value="1"/>
</dbReference>
<keyword evidence="2 6" id="KW-0645">Protease</keyword>
<proteinExistence type="inferred from homology"/>
<dbReference type="Gene3D" id="2.40.70.10">
    <property type="entry name" value="Acid Proteases"/>
    <property type="match status" value="2"/>
</dbReference>
<keyword evidence="4 6" id="KW-0378">Hydrolase</keyword>
<accession>A0A8H3W642</accession>
<comment type="similarity">
    <text evidence="1 6">Belongs to the peptidase A1 family.</text>
</comment>
<evidence type="ECO:0000256" key="2">
    <source>
        <dbReference type="ARBA" id="ARBA00022670"/>
    </source>
</evidence>
<dbReference type="EMBL" id="WOWK01000066">
    <property type="protein sequence ID" value="KAF0321958.1"/>
    <property type="molecule type" value="Genomic_DNA"/>
</dbReference>
<feature type="domain" description="Peptidase A1" evidence="8">
    <location>
        <begin position="107"/>
        <end position="434"/>
    </location>
</feature>
<evidence type="ECO:0000256" key="7">
    <source>
        <dbReference type="SAM" id="MobiDB-lite"/>
    </source>
</evidence>
<sequence length="463" mass="50381">MEAFLQTQAKFKLDKGLAKIPAALNKNYQRHGTKSYVHLLNKYKFEPTKAGPYVQTKRMAQRGLAAPGFNAPLGGRVSMRNVLVKKTDSGEQSGEVTAEDQQYDSMYLCEVSIGTPPQKFKLDFDTGSSDLWVFSTELSSSLQSNHNIFDASKSSTFKKLDDLSWKISYGDGSSASGDCGTDNLVLGGLTVENQVVELAQQLAPQFSQGTGDGLLGLAFSSINTVQHDGNIRDPQKTPVDNMIAQKDIPSGAELFTSAFYSERDEGNPKSFYTFGWIDTDLVSASGEEIHWTEIDSSQGFWMFESGSASVNGKAVGKSGNKAIADTGTTLALVADDVCEALYAAIPGSKYDDQQQGYVFPTSTKADDLPEFKVAVGDKEFVIQKEDLAFAPAEDGWWYGGVQSRGSNDFDILGDAFLKSIYAIWDQGNTRFGCVPKIEKTQNLTPPSGSATGSSKIETINRRW</sequence>
<evidence type="ECO:0000313" key="9">
    <source>
        <dbReference type="EMBL" id="KAF0321958.1"/>
    </source>
</evidence>
<feature type="compositionally biased region" description="Polar residues" evidence="7">
    <location>
        <begin position="442"/>
        <end position="457"/>
    </location>
</feature>
<dbReference type="GO" id="GO:0006508">
    <property type="term" value="P:proteolysis"/>
    <property type="evidence" value="ECO:0007669"/>
    <property type="project" value="UniProtKB-KW"/>
</dbReference>
<dbReference type="InterPro" id="IPR034163">
    <property type="entry name" value="Aspergillopepsin-like_cat_dom"/>
</dbReference>
<dbReference type="CDD" id="cd06097">
    <property type="entry name" value="Aspergillopepsin_like"/>
    <property type="match status" value="1"/>
</dbReference>
<reference evidence="9 10" key="1">
    <citation type="submission" date="2019-12" db="EMBL/GenBank/DDBJ databases">
        <title>A genome sequence resource for the geographically widespread anthracnose pathogen Colletotrichum asianum.</title>
        <authorList>
            <person name="Meng Y."/>
        </authorList>
    </citation>
    <scope>NUCLEOTIDE SEQUENCE [LARGE SCALE GENOMIC DNA]</scope>
    <source>
        <strain evidence="9 10">ICMP 18580</strain>
    </source>
</reference>
<keyword evidence="10" id="KW-1185">Reference proteome</keyword>
<gene>
    <name evidence="9" type="ORF">GQ607_010891</name>
</gene>
<name>A0A8H3W642_9PEZI</name>
<evidence type="ECO:0000256" key="1">
    <source>
        <dbReference type="ARBA" id="ARBA00007447"/>
    </source>
</evidence>
<dbReference type="InterPro" id="IPR021109">
    <property type="entry name" value="Peptidase_aspartic_dom_sf"/>
</dbReference>
<evidence type="ECO:0000256" key="3">
    <source>
        <dbReference type="ARBA" id="ARBA00022750"/>
    </source>
</evidence>
<evidence type="ECO:0000259" key="8">
    <source>
        <dbReference type="PROSITE" id="PS51767"/>
    </source>
</evidence>
<protein>
    <submittedName>
        <fullName evidence="9">Aspartic endopeptidase</fullName>
    </submittedName>
</protein>
<dbReference type="InterPro" id="IPR001461">
    <property type="entry name" value="Aspartic_peptidase_A1"/>
</dbReference>
<evidence type="ECO:0000256" key="6">
    <source>
        <dbReference type="RuleBase" id="RU000454"/>
    </source>
</evidence>
<feature type="active site" evidence="5">
    <location>
        <position position="125"/>
    </location>
</feature>
<dbReference type="Pfam" id="PF00026">
    <property type="entry name" value="Asp"/>
    <property type="match status" value="1"/>
</dbReference>
<organism evidence="9 10">
    <name type="scientific">Colletotrichum asianum</name>
    <dbReference type="NCBI Taxonomy" id="702518"/>
    <lineage>
        <taxon>Eukaryota</taxon>
        <taxon>Fungi</taxon>
        <taxon>Dikarya</taxon>
        <taxon>Ascomycota</taxon>
        <taxon>Pezizomycotina</taxon>
        <taxon>Sordariomycetes</taxon>
        <taxon>Hypocreomycetidae</taxon>
        <taxon>Glomerellales</taxon>
        <taxon>Glomerellaceae</taxon>
        <taxon>Colletotrichum</taxon>
        <taxon>Colletotrichum gloeosporioides species complex</taxon>
    </lineage>
</organism>
<dbReference type="PANTHER" id="PTHR47966:SF1">
    <property type="entry name" value="ASPARTYL PROTEINASE"/>
    <property type="match status" value="1"/>
</dbReference>
<dbReference type="PRINTS" id="PR00792">
    <property type="entry name" value="PEPSIN"/>
</dbReference>
<dbReference type="GO" id="GO:0004190">
    <property type="term" value="F:aspartic-type endopeptidase activity"/>
    <property type="evidence" value="ECO:0007669"/>
    <property type="project" value="UniProtKB-KW"/>
</dbReference>
<feature type="region of interest" description="Disordered" evidence="7">
    <location>
        <begin position="442"/>
        <end position="463"/>
    </location>
</feature>
<comment type="caution">
    <text evidence="9">The sequence shown here is derived from an EMBL/GenBank/DDBJ whole genome shotgun (WGS) entry which is preliminary data.</text>
</comment>
<evidence type="ECO:0000256" key="4">
    <source>
        <dbReference type="ARBA" id="ARBA00022801"/>
    </source>
</evidence>
<evidence type="ECO:0000313" key="10">
    <source>
        <dbReference type="Proteomes" id="UP000434172"/>
    </source>
</evidence>
<dbReference type="PANTHER" id="PTHR47966">
    <property type="entry name" value="BETA-SITE APP-CLEAVING ENZYME, ISOFORM A-RELATED"/>
    <property type="match status" value="1"/>
</dbReference>
<dbReference type="InterPro" id="IPR001969">
    <property type="entry name" value="Aspartic_peptidase_AS"/>
</dbReference>
<evidence type="ECO:0000256" key="5">
    <source>
        <dbReference type="PIRSR" id="PIRSR601461-1"/>
    </source>
</evidence>
<dbReference type="Proteomes" id="UP000434172">
    <property type="component" value="Unassembled WGS sequence"/>
</dbReference>
<dbReference type="InterPro" id="IPR033121">
    <property type="entry name" value="PEPTIDASE_A1"/>
</dbReference>
<dbReference type="OrthoDB" id="2747330at2759"/>
<dbReference type="AlphaFoldDB" id="A0A8H3W642"/>
<dbReference type="SUPFAM" id="SSF50630">
    <property type="entry name" value="Acid proteases"/>
    <property type="match status" value="1"/>
</dbReference>
<keyword evidence="3 6" id="KW-0064">Aspartyl protease</keyword>
<feature type="active site" evidence="5">
    <location>
        <position position="325"/>
    </location>
</feature>
<dbReference type="PROSITE" id="PS00141">
    <property type="entry name" value="ASP_PROTEASE"/>
    <property type="match status" value="1"/>
</dbReference>